<evidence type="ECO:0000256" key="3">
    <source>
        <dbReference type="ARBA" id="ARBA00022801"/>
    </source>
</evidence>
<feature type="domain" description="NlpC/P60" evidence="5">
    <location>
        <begin position="2"/>
        <end position="142"/>
    </location>
</feature>
<dbReference type="PANTHER" id="PTHR47053:SF1">
    <property type="entry name" value="MUREIN DD-ENDOPEPTIDASE MEPH-RELATED"/>
    <property type="match status" value="1"/>
</dbReference>
<dbReference type="NCBIfam" id="TIGR02219">
    <property type="entry name" value="phage_NlpC_fam"/>
    <property type="match status" value="1"/>
</dbReference>
<keyword evidence="4" id="KW-0788">Thiol protease</keyword>
<name>A0ABV2I8J8_9HYPH</name>
<dbReference type="RefSeq" id="WP_354433467.1">
    <property type="nucleotide sequence ID" value="NZ_JBEPLY010000003.1"/>
</dbReference>
<dbReference type="SUPFAM" id="SSF54001">
    <property type="entry name" value="Cysteine proteinases"/>
    <property type="match status" value="1"/>
</dbReference>
<keyword evidence="3" id="KW-0378">Hydrolase</keyword>
<keyword evidence="7" id="KW-1185">Reference proteome</keyword>
<accession>A0ABV2I8J8</accession>
<dbReference type="InterPro" id="IPR038765">
    <property type="entry name" value="Papain-like_cys_pep_sf"/>
</dbReference>
<evidence type="ECO:0000259" key="5">
    <source>
        <dbReference type="PROSITE" id="PS51935"/>
    </source>
</evidence>
<dbReference type="InterPro" id="IPR051202">
    <property type="entry name" value="Peptidase_C40"/>
</dbReference>
<evidence type="ECO:0000256" key="4">
    <source>
        <dbReference type="ARBA" id="ARBA00022807"/>
    </source>
</evidence>
<reference evidence="6 7" key="1">
    <citation type="submission" date="2024-06" db="EMBL/GenBank/DDBJ databases">
        <title>Genomic Encyclopedia of Type Strains, Phase IV (KMG-IV): sequencing the most valuable type-strain genomes for metagenomic binning, comparative biology and taxonomic classification.</title>
        <authorList>
            <person name="Goeker M."/>
        </authorList>
    </citation>
    <scope>NUCLEOTIDE SEQUENCE [LARGE SCALE GENOMIC DNA]</scope>
    <source>
        <strain evidence="6 7">DSM 28102</strain>
    </source>
</reference>
<evidence type="ECO:0000313" key="7">
    <source>
        <dbReference type="Proteomes" id="UP001549164"/>
    </source>
</evidence>
<dbReference type="Proteomes" id="UP001549164">
    <property type="component" value="Unassembled WGS sequence"/>
</dbReference>
<dbReference type="InterPro" id="IPR000064">
    <property type="entry name" value="NLP_P60_dom"/>
</dbReference>
<comment type="similarity">
    <text evidence="1">Belongs to the peptidase C40 family.</text>
</comment>
<evidence type="ECO:0000256" key="1">
    <source>
        <dbReference type="ARBA" id="ARBA00007074"/>
    </source>
</evidence>
<proteinExistence type="inferred from homology"/>
<dbReference type="Gene3D" id="3.90.1720.10">
    <property type="entry name" value="endopeptidase domain like (from Nostoc punctiforme)"/>
    <property type="match status" value="1"/>
</dbReference>
<gene>
    <name evidence="6" type="ORF">ABID12_001177</name>
</gene>
<comment type="caution">
    <text evidence="6">The sequence shown here is derived from an EMBL/GenBank/DDBJ whole genome shotgun (WGS) entry which is preliminary data.</text>
</comment>
<dbReference type="PANTHER" id="PTHR47053">
    <property type="entry name" value="MUREIN DD-ENDOPEPTIDASE MEPH-RELATED"/>
    <property type="match status" value="1"/>
</dbReference>
<dbReference type="Pfam" id="PF00877">
    <property type="entry name" value="NLPC_P60"/>
    <property type="match status" value="1"/>
</dbReference>
<keyword evidence="2" id="KW-0645">Protease</keyword>
<dbReference type="InterPro" id="IPR011929">
    <property type="entry name" value="Phage_pept_NlpC/P60"/>
</dbReference>
<evidence type="ECO:0000256" key="2">
    <source>
        <dbReference type="ARBA" id="ARBA00022670"/>
    </source>
</evidence>
<sequence>MTTMGARAVAEAEKWIGTPYRHQASEIGVGSDCLGLIRGVWGGLYGEVPGIGAPYAADWAERTGRERLLDAAARYCGTAIALEQMAPGDILLFRWRAQFAAKHAGILSADDQFIHAYEQAGVIRSSLVPGWRRRIAGVYRFPDFPPVRSGTD</sequence>
<dbReference type="EMBL" id="JBEPLY010000003">
    <property type="protein sequence ID" value="MET3599246.1"/>
    <property type="molecule type" value="Genomic_DNA"/>
</dbReference>
<dbReference type="PROSITE" id="PS51935">
    <property type="entry name" value="NLPC_P60"/>
    <property type="match status" value="1"/>
</dbReference>
<evidence type="ECO:0000313" key="6">
    <source>
        <dbReference type="EMBL" id="MET3599246.1"/>
    </source>
</evidence>
<protein>
    <submittedName>
        <fullName evidence="6">NlpC/P60 family putative phage cell wall peptidase</fullName>
    </submittedName>
</protein>
<organism evidence="6 7">
    <name type="scientific">Martelella mangrovi</name>
    <dbReference type="NCBI Taxonomy" id="1397477"/>
    <lineage>
        <taxon>Bacteria</taxon>
        <taxon>Pseudomonadati</taxon>
        <taxon>Pseudomonadota</taxon>
        <taxon>Alphaproteobacteria</taxon>
        <taxon>Hyphomicrobiales</taxon>
        <taxon>Aurantimonadaceae</taxon>
        <taxon>Martelella</taxon>
    </lineage>
</organism>